<dbReference type="Proteomes" id="UP000053244">
    <property type="component" value="Unassembled WGS sequence"/>
</dbReference>
<sequence length="504" mass="54238">MAVDATDKDYEALRTAMLDLAAELLPAWTDHSPGDLGTLLVELFAYAGDILTYYQDRIAAESYLATATEPQSLRHLLRLIGYEPTPAQPASADLTLLCADRAGALHVPSGATFVTGAADPVRFRYLGAAQRVDLGSLPLVEHRGNSYRRFCPDNVIGEDRLNGTLPVQECVEQCTDLVGISDGSVWQRFALDRSPVVTESVELVVTGGGGGDEPTSWKRQTTLLGSGPADTHYQLTHGDVGTVSVEFGDGRTGQIPRSGDHVTVSYRVGGGAHGNVPADSIVRPDPAIPGVEVVLNETAASGGVDAQTPAEAARRAPALFRTANRAVTGADYENLACSFGIAKAYARPVEANIVELFVAPAGGGLPSDLLLHDLHQWLEGKRLLTVQLRLRPPAYVPVQIQATWGVEPHRFFADVQQRLERAIADVVAFNRVRFGDTVYLSKIYEAAESVDGLSFINVTRFQRADRAAPDLPQDGRLSFEEHEIPLVDPPRDIELHPAGGGDVR</sequence>
<proteinExistence type="predicted"/>
<gene>
    <name evidence="1" type="ORF">ADL15_40355</name>
</gene>
<dbReference type="InterPro" id="IPR011749">
    <property type="entry name" value="CHP02243"/>
</dbReference>
<protein>
    <submittedName>
        <fullName evidence="1">Uncharacterized protein</fullName>
    </submittedName>
</protein>
<dbReference type="RefSeq" id="WP_067703349.1">
    <property type="nucleotide sequence ID" value="NZ_LLZH01000312.1"/>
</dbReference>
<dbReference type="EMBL" id="LLZH01000312">
    <property type="protein sequence ID" value="KUL25600.1"/>
    <property type="molecule type" value="Genomic_DNA"/>
</dbReference>
<evidence type="ECO:0000313" key="2">
    <source>
        <dbReference type="Proteomes" id="UP000053244"/>
    </source>
</evidence>
<dbReference type="OrthoDB" id="9027184at2"/>
<keyword evidence="2" id="KW-1185">Reference proteome</keyword>
<name>A0A124G8E0_9ACTN</name>
<evidence type="ECO:0000313" key="1">
    <source>
        <dbReference type="EMBL" id="KUL25600.1"/>
    </source>
</evidence>
<dbReference type="NCBIfam" id="TIGR02243">
    <property type="entry name" value="putative baseplate assembly protein"/>
    <property type="match status" value="1"/>
</dbReference>
<organism evidence="1 2">
    <name type="scientific">Actinoplanes awajinensis subsp. mycoplanecinus</name>
    <dbReference type="NCBI Taxonomy" id="135947"/>
    <lineage>
        <taxon>Bacteria</taxon>
        <taxon>Bacillati</taxon>
        <taxon>Actinomycetota</taxon>
        <taxon>Actinomycetes</taxon>
        <taxon>Micromonosporales</taxon>
        <taxon>Micromonosporaceae</taxon>
        <taxon>Actinoplanes</taxon>
    </lineage>
</organism>
<comment type="caution">
    <text evidence="1">The sequence shown here is derived from an EMBL/GenBank/DDBJ whole genome shotgun (WGS) entry which is preliminary data.</text>
</comment>
<accession>A0A124G8E0</accession>
<reference evidence="1 2" key="1">
    <citation type="submission" date="2015-10" db="EMBL/GenBank/DDBJ databases">
        <authorList>
            <person name="Gilbert D.G."/>
        </authorList>
    </citation>
    <scope>NUCLEOTIDE SEQUENCE [LARGE SCALE GENOMIC DNA]</scope>
    <source>
        <strain evidence="1 2">NRRL B-16712</strain>
    </source>
</reference>
<dbReference type="AlphaFoldDB" id="A0A124G8E0"/>